<dbReference type="Proteomes" id="UP000015445">
    <property type="component" value="Unassembled WGS sequence"/>
</dbReference>
<feature type="coiled-coil region" evidence="1">
    <location>
        <begin position="503"/>
        <end position="534"/>
    </location>
</feature>
<name>T0FL52_9LEPT</name>
<dbReference type="EMBL" id="AOHD02000065">
    <property type="protein sequence ID" value="EQA78495.1"/>
    <property type="molecule type" value="Genomic_DNA"/>
</dbReference>
<keyword evidence="5" id="KW-1185">Reference proteome</keyword>
<accession>T0FL52</accession>
<gene>
    <name evidence="4" type="ORF">LEP1GSC193_1530</name>
</gene>
<keyword evidence="3" id="KW-0812">Transmembrane</keyword>
<reference evidence="4" key="1">
    <citation type="submission" date="2013-05" db="EMBL/GenBank/DDBJ databases">
        <authorList>
            <person name="Harkins D.M."/>
            <person name="Durkin A.S."/>
            <person name="Brinkac L.M."/>
            <person name="Haft D.H."/>
            <person name="Selengut J.D."/>
            <person name="Sanka R."/>
            <person name="DePew J."/>
            <person name="Purushe J."/>
            <person name="Galloway R.L."/>
            <person name="Vinetz J.M."/>
            <person name="Sutton G.G."/>
            <person name="Nierman W.C."/>
            <person name="Fouts D.E."/>
        </authorList>
    </citation>
    <scope>NUCLEOTIDE SEQUENCE [LARGE SCALE GENOMIC DNA]</scope>
    <source>
        <strain evidence="4">80-412</strain>
    </source>
</reference>
<protein>
    <recommendedName>
        <fullName evidence="6">Peptidase, M23 family</fullName>
    </recommendedName>
</protein>
<keyword evidence="3" id="KW-0472">Membrane</keyword>
<dbReference type="InterPro" id="IPR009045">
    <property type="entry name" value="Zn_M74/Hedgehog-like"/>
</dbReference>
<keyword evidence="3" id="KW-1133">Transmembrane helix</keyword>
<evidence type="ECO:0008006" key="6">
    <source>
        <dbReference type="Google" id="ProtNLM"/>
    </source>
</evidence>
<feature type="transmembrane region" description="Helical" evidence="3">
    <location>
        <begin position="1507"/>
        <end position="1530"/>
    </location>
</feature>
<comment type="caution">
    <text evidence="4">The sequence shown here is derived from an EMBL/GenBank/DDBJ whole genome shotgun (WGS) entry which is preliminary data.</text>
</comment>
<sequence length="2134" mass="230233">MFLATLSQNTGNNVTSTNTNAVQTINPTVQNVTTTPASQATNPAQAAQSYYQGSQTWNTKWNDLLTKQNTWEQNSLNAIQTGVLQWNQSITGLENDKLSYLNGIEQTKAQWLANRQLIQNAQSQMRSALQGTITNIRNQENQLKNSASSDPSLTAVFGDMDGLLDDLQDALNSQASLGTLAQTLGEFFQSQITNATAKADYWNITKWQETYATQTLEFKKEVATATLSCSGSSSCNYQPTGSAAVTYGSDGNVYGWAATSGGFQGTIVSSFDPYTVTNPYYAELNQQYQSCQTQASSPLGWGTWMWGPCAVFGSNGENAPVQSYTVDPNASTGYYSAGHYVATCTGVDLGGTCTGGSGGYTLGLQACSGWAYCGYSRSWITDDSYSTSVTETFNQSQKDQIATNTKIRNAVFGNYNTAFGQSSQAGNAVAGSSVALGTKVFLGGTELNSSNWYNSVGLINQVQVQTKYKYIDSAMQANQNFWTSMKTQFTSIASTFLSLVNPLKDWEDRSEEYEDEYQAKLIELEQTKQNTITNYNDQIAAMKAARGAWVTEVYGYQMAGIEGSQDNANSQYRTGEENWDNTISTFQQAELNWYLSAKDTLQQAVTAPDGEAQYQTNAITQANQLETQITNSETNTTQLYNAATGLYQTYQYAASGNLMTQVLTNQQNQTSWNQQGAAVSQTIADSFGRSETYKTAELNASNRINVLAQTIYGNGAYIVDNTELQVIQNQASGYGQNQTHWQNEINGVNGGFNFNGRNNTSQTKEALYTDVKTDIGVATTLQAEIVDEERGYLKHANEYFEKSEKYQELAEKAKSEAKFDEAALYTGYAVREKNNAIGYLKKKYYTIGEEITSEVDNRGLTYTRNSFLSYRESLINKNFQNSTQVQKQIQEGKNQVQGILAEGESYNQIQGMLQTASNLNKQGAENKERVERLLLESKELANRNIGEGLLDGLQDMIASIQSSLPQEVSNSGVTQYIQAQEKEIAEKQQKANELLTHMNSLVTNNNDLSALQTLLQGSGQAINLAANSAVSKYLDDYAKKLQKDNEERSNNLQRTLLAALQNGDDYKYLREAGYGFRADGDGISAYRQIYSGEIAIDGSAMKSTSYSPDLQYQYIRIETKFSPGNLSVDMLNPNSTTFSAEMVAGVKAYIDNTQKNVEAMFAQFSDKTEEVKQEYAQNQEIENYQKKLYESSKDGYLAAFQGLPGEFRNAFDLEMGSTKSYHAGSKYDFKADSFKGQSGDMKKTGKAMYEGADIDDTVLAGKRELKGSVTIKGVPVEVSYGMQYLIITSGFDISKIGFNFKLKGIGTSFVDSQLSNVSQKYSIYTADIQSRIEKQAKANDAEMDSKGFVFNVLNGMSGGQKASQAVEGEIRSRVTGSIAAATGLPASLVGALVGGANMKQAMKAYEKSVTTEAISKATGIPSWYLDQKIAAKEANHAMSSSFSYNVGRGLATYAVAAVAGVVAYSPIGMIALAAKPDLIKDLEKKANKFVDHIGKEAYKNRETIDTVVTVAAVVGAAFSFGTSMAALAAYKVAKGATEGGVYGALAGLASTAGTAASITTGGAIGFDCSYSYADGFGASVGGGMKIAAGLGIGATLSYNEQSGFGASVGLQAGSSTLNLNAGLNYSQRDGVSANVNVSYGLGKNPKAGLSLGMSYNRQDGMGASAGLTSRSGSLKDMGANITRSEYGGWGADVSSKEYGPGKFSGGLSYNQRDGFTASLNVSGTNALNLNSKSGLSSNTDFIAQYSMNRGMSEDSDSESKAAQEKNNSEQGAQILEGAGVASQRREGEGGHVTGFSDDDGPTAHGAPSSHGPDQVIASSGSVGPDGESNGGGKRQLSANDKAAFMDSWQTDSRSQTDAHIANLKSQGYDTSEIEGKVKAYRDSKDSKPGYIPSNKPGSEIVVTGSRTPSLGERASSLFGSIADGAKGLWNRVTGGGTHTGPAHYTPVIGDTLIYKLHKEGPGFSSNSGQNGADDHRYGQKPLVDTVSNTINEWRKANPDYPIVTNDLGYKSGGYDPRATGTQAAKDAGYYQHHNNGNAIDLSYMSTPGVESTGRNYNENKAYDREKTIEYIKTISRNIPEGVGNYKTNFVKFNDPAVHEYFDKNKLPNLHLEKDKKGSMHSNHLHLQLGLPKVN</sequence>
<proteinExistence type="predicted"/>
<keyword evidence="1" id="KW-0175">Coiled coil</keyword>
<dbReference type="Gene3D" id="3.30.1380.10">
    <property type="match status" value="1"/>
</dbReference>
<evidence type="ECO:0000256" key="1">
    <source>
        <dbReference type="SAM" id="Coils"/>
    </source>
</evidence>
<evidence type="ECO:0000313" key="4">
    <source>
        <dbReference type="EMBL" id="EQA78495.1"/>
    </source>
</evidence>
<evidence type="ECO:0000313" key="5">
    <source>
        <dbReference type="Proteomes" id="UP000015445"/>
    </source>
</evidence>
<feature type="transmembrane region" description="Helical" evidence="3">
    <location>
        <begin position="1450"/>
        <end position="1474"/>
    </location>
</feature>
<feature type="region of interest" description="Disordered" evidence="2">
    <location>
        <begin position="1749"/>
        <end position="1836"/>
    </location>
</feature>
<evidence type="ECO:0000256" key="3">
    <source>
        <dbReference type="SAM" id="Phobius"/>
    </source>
</evidence>
<evidence type="ECO:0000256" key="2">
    <source>
        <dbReference type="SAM" id="MobiDB-lite"/>
    </source>
</evidence>
<feature type="compositionally biased region" description="Basic and acidic residues" evidence="2">
    <location>
        <begin position="1757"/>
        <end position="1767"/>
    </location>
</feature>
<organism evidence="4 5">
    <name type="scientific">Leptospira alstonii serovar Pingchang str. 80-412</name>
    <dbReference type="NCBI Taxonomy" id="1218564"/>
    <lineage>
        <taxon>Bacteria</taxon>
        <taxon>Pseudomonadati</taxon>
        <taxon>Spirochaetota</taxon>
        <taxon>Spirochaetia</taxon>
        <taxon>Leptospirales</taxon>
        <taxon>Leptospiraceae</taxon>
        <taxon>Leptospira</taxon>
    </lineage>
</organism>